<dbReference type="Gene3D" id="3.30.420.10">
    <property type="entry name" value="Ribonuclease H-like superfamily/Ribonuclease H"/>
    <property type="match status" value="1"/>
</dbReference>
<protein>
    <submittedName>
        <fullName evidence="1">Transposable element Tcb2 transposase</fullName>
    </submittedName>
</protein>
<dbReference type="InterPro" id="IPR036397">
    <property type="entry name" value="RNaseH_sf"/>
</dbReference>
<reference evidence="1" key="1">
    <citation type="submission" date="2020-08" db="EMBL/GenBank/DDBJ databases">
        <title>Multicomponent nature underlies the extraordinary mechanical properties of spider dragline silk.</title>
        <authorList>
            <person name="Kono N."/>
            <person name="Nakamura H."/>
            <person name="Mori M."/>
            <person name="Yoshida Y."/>
            <person name="Ohtoshi R."/>
            <person name="Malay A.D."/>
            <person name="Moran D.A.P."/>
            <person name="Tomita M."/>
            <person name="Numata K."/>
            <person name="Arakawa K."/>
        </authorList>
    </citation>
    <scope>NUCLEOTIDE SEQUENCE</scope>
</reference>
<dbReference type="EMBL" id="BMAU01021171">
    <property type="protein sequence ID" value="GFX92990.1"/>
    <property type="molecule type" value="Genomic_DNA"/>
</dbReference>
<sequence length="125" mass="14267">MTFTRRPGSGRFRQTSSAEDRHILRNARVHPTASPAVIEAHDESRFNLSSDGNRVRVWRHRGEPLNHAFSLQRHTSPIAGVIVRVAIAYNTRSPLVLIRSTMTAQWYVHDILQPHVLPTAAWTHF</sequence>
<evidence type="ECO:0000313" key="1">
    <source>
        <dbReference type="EMBL" id="GFX92990.1"/>
    </source>
</evidence>
<gene>
    <name evidence="1" type="primary">NCL1_39436</name>
    <name evidence="1" type="ORF">TNCV_139341</name>
</gene>
<dbReference type="Proteomes" id="UP000887159">
    <property type="component" value="Unassembled WGS sequence"/>
</dbReference>
<evidence type="ECO:0000313" key="2">
    <source>
        <dbReference type="Proteomes" id="UP000887159"/>
    </source>
</evidence>
<proteinExistence type="predicted"/>
<name>A0A8X6RE64_TRICX</name>
<comment type="caution">
    <text evidence="1">The sequence shown here is derived from an EMBL/GenBank/DDBJ whole genome shotgun (WGS) entry which is preliminary data.</text>
</comment>
<organism evidence="1 2">
    <name type="scientific">Trichonephila clavipes</name>
    <name type="common">Golden silk orbweaver</name>
    <name type="synonym">Nephila clavipes</name>
    <dbReference type="NCBI Taxonomy" id="2585209"/>
    <lineage>
        <taxon>Eukaryota</taxon>
        <taxon>Metazoa</taxon>
        <taxon>Ecdysozoa</taxon>
        <taxon>Arthropoda</taxon>
        <taxon>Chelicerata</taxon>
        <taxon>Arachnida</taxon>
        <taxon>Araneae</taxon>
        <taxon>Araneomorphae</taxon>
        <taxon>Entelegynae</taxon>
        <taxon>Araneoidea</taxon>
        <taxon>Nephilidae</taxon>
        <taxon>Trichonephila</taxon>
    </lineage>
</organism>
<dbReference type="GO" id="GO:0003676">
    <property type="term" value="F:nucleic acid binding"/>
    <property type="evidence" value="ECO:0007669"/>
    <property type="project" value="InterPro"/>
</dbReference>
<accession>A0A8X6RE64</accession>
<keyword evidence="2" id="KW-1185">Reference proteome</keyword>
<dbReference type="AlphaFoldDB" id="A0A8X6RE64"/>